<name>A0ABS4UNI0_9ACTN</name>
<proteinExistence type="predicted"/>
<evidence type="ECO:0000313" key="1">
    <source>
        <dbReference type="EMBL" id="MBP2353192.1"/>
    </source>
</evidence>
<gene>
    <name evidence="1" type="ORF">JOF29_004275</name>
</gene>
<keyword evidence="2" id="KW-1185">Reference proteome</keyword>
<dbReference type="Proteomes" id="UP000755585">
    <property type="component" value="Unassembled WGS sequence"/>
</dbReference>
<evidence type="ECO:0000313" key="2">
    <source>
        <dbReference type="Proteomes" id="UP000755585"/>
    </source>
</evidence>
<organism evidence="1 2">
    <name type="scientific">Kribbella aluminosa</name>
    <dbReference type="NCBI Taxonomy" id="416017"/>
    <lineage>
        <taxon>Bacteria</taxon>
        <taxon>Bacillati</taxon>
        <taxon>Actinomycetota</taxon>
        <taxon>Actinomycetes</taxon>
        <taxon>Propionibacteriales</taxon>
        <taxon>Kribbellaceae</taxon>
        <taxon>Kribbella</taxon>
    </lineage>
</organism>
<dbReference type="EMBL" id="JAGINT010000001">
    <property type="protein sequence ID" value="MBP2353192.1"/>
    <property type="molecule type" value="Genomic_DNA"/>
</dbReference>
<reference evidence="1 2" key="1">
    <citation type="submission" date="2021-03" db="EMBL/GenBank/DDBJ databases">
        <title>Sequencing the genomes of 1000 actinobacteria strains.</title>
        <authorList>
            <person name="Klenk H.-P."/>
        </authorList>
    </citation>
    <scope>NUCLEOTIDE SEQUENCE [LARGE SCALE GENOMIC DNA]</scope>
    <source>
        <strain evidence="1 2">DSM 18824</strain>
    </source>
</reference>
<protein>
    <submittedName>
        <fullName evidence="1">Uncharacterized protein</fullName>
    </submittedName>
</protein>
<sequence length="36" mass="3973">MDYHSGLNLVIGLYVEISSRWSGGGHWGHSLLGLFN</sequence>
<accession>A0ABS4UNI0</accession>
<comment type="caution">
    <text evidence="1">The sequence shown here is derived from an EMBL/GenBank/DDBJ whole genome shotgun (WGS) entry which is preliminary data.</text>
</comment>